<dbReference type="Proteomes" id="UP000299102">
    <property type="component" value="Unassembled WGS sequence"/>
</dbReference>
<dbReference type="AlphaFoldDB" id="A0A4C1TEB1"/>
<comment type="caution">
    <text evidence="1">The sequence shown here is derived from an EMBL/GenBank/DDBJ whole genome shotgun (WGS) entry which is preliminary data.</text>
</comment>
<sequence length="104" mass="12129">MRRYPTTRARAFCRYYDPEARTKIPRPARAGGGVTSDGRLSRFLRLLGEFDPETRIRGLARRIRTSVWKKDSRPGRSVTFMRRCGARWRSLLCVYGSVYREGGR</sequence>
<gene>
    <name evidence="1" type="ORF">EVAR_74541_1</name>
</gene>
<keyword evidence="2" id="KW-1185">Reference proteome</keyword>
<proteinExistence type="predicted"/>
<name>A0A4C1TEB1_EUMVA</name>
<evidence type="ECO:0000313" key="2">
    <source>
        <dbReference type="Proteomes" id="UP000299102"/>
    </source>
</evidence>
<organism evidence="1 2">
    <name type="scientific">Eumeta variegata</name>
    <name type="common">Bagworm moth</name>
    <name type="synonym">Eumeta japonica</name>
    <dbReference type="NCBI Taxonomy" id="151549"/>
    <lineage>
        <taxon>Eukaryota</taxon>
        <taxon>Metazoa</taxon>
        <taxon>Ecdysozoa</taxon>
        <taxon>Arthropoda</taxon>
        <taxon>Hexapoda</taxon>
        <taxon>Insecta</taxon>
        <taxon>Pterygota</taxon>
        <taxon>Neoptera</taxon>
        <taxon>Endopterygota</taxon>
        <taxon>Lepidoptera</taxon>
        <taxon>Glossata</taxon>
        <taxon>Ditrysia</taxon>
        <taxon>Tineoidea</taxon>
        <taxon>Psychidae</taxon>
        <taxon>Oiketicinae</taxon>
        <taxon>Eumeta</taxon>
    </lineage>
</organism>
<reference evidence="1 2" key="1">
    <citation type="journal article" date="2019" name="Commun. Biol.">
        <title>The bagworm genome reveals a unique fibroin gene that provides high tensile strength.</title>
        <authorList>
            <person name="Kono N."/>
            <person name="Nakamura H."/>
            <person name="Ohtoshi R."/>
            <person name="Tomita M."/>
            <person name="Numata K."/>
            <person name="Arakawa K."/>
        </authorList>
    </citation>
    <scope>NUCLEOTIDE SEQUENCE [LARGE SCALE GENOMIC DNA]</scope>
</reference>
<evidence type="ECO:0000313" key="1">
    <source>
        <dbReference type="EMBL" id="GBP11910.1"/>
    </source>
</evidence>
<protein>
    <submittedName>
        <fullName evidence="1">Uncharacterized protein</fullName>
    </submittedName>
</protein>
<dbReference type="EMBL" id="BGZK01000048">
    <property type="protein sequence ID" value="GBP11910.1"/>
    <property type="molecule type" value="Genomic_DNA"/>
</dbReference>
<accession>A0A4C1TEB1</accession>